<protein>
    <submittedName>
        <fullName evidence="1">Uncharacterized protein</fullName>
    </submittedName>
</protein>
<gene>
    <name evidence="1" type="ORF">O6H91_22G020300</name>
</gene>
<keyword evidence="2" id="KW-1185">Reference proteome</keyword>
<comment type="caution">
    <text evidence="1">The sequence shown here is derived from an EMBL/GenBank/DDBJ whole genome shotgun (WGS) entry which is preliminary data.</text>
</comment>
<accession>A0ACC2ADF9</accession>
<evidence type="ECO:0000313" key="2">
    <source>
        <dbReference type="Proteomes" id="UP001162992"/>
    </source>
</evidence>
<name>A0ACC2ADF9_DIPCM</name>
<dbReference type="EMBL" id="CM055113">
    <property type="protein sequence ID" value="KAJ7515608.1"/>
    <property type="molecule type" value="Genomic_DNA"/>
</dbReference>
<dbReference type="Proteomes" id="UP001162992">
    <property type="component" value="Chromosome 22"/>
</dbReference>
<organism evidence="1 2">
    <name type="scientific">Diphasiastrum complanatum</name>
    <name type="common">Issler's clubmoss</name>
    <name type="synonym">Lycopodium complanatum</name>
    <dbReference type="NCBI Taxonomy" id="34168"/>
    <lineage>
        <taxon>Eukaryota</taxon>
        <taxon>Viridiplantae</taxon>
        <taxon>Streptophyta</taxon>
        <taxon>Embryophyta</taxon>
        <taxon>Tracheophyta</taxon>
        <taxon>Lycopodiopsida</taxon>
        <taxon>Lycopodiales</taxon>
        <taxon>Lycopodiaceae</taxon>
        <taxon>Lycopodioideae</taxon>
        <taxon>Diphasiastrum</taxon>
    </lineage>
</organism>
<evidence type="ECO:0000313" key="1">
    <source>
        <dbReference type="EMBL" id="KAJ7515608.1"/>
    </source>
</evidence>
<proteinExistence type="predicted"/>
<sequence>MPGLGHGGLARREGEEDDEAEVAGERLIVGLTVFTNLGTNFALVAVREHTFGQLKGILKEVHLSHFPEWGEVTICALMVEVFSRKYQIFESTLVGAIYNQAEGSLELLVSPQNVGSRAMDSCAVQTVLRADSWMYSSKEMLSEKDLVTVASSDNLNLNEEKSFLELSAFESPDLRLSLSLNKKARRKADRLSRLYIKAMDNLACEGPLVLHNEDSVIGNSFRDADPMQHRCSPSYHRIKSANFTSDAQMDCCKMHEHSVNACSTPDPGVSNANAKNSLYAKGSDADKVSVPDREVSGNERTSDHEKDLPMLKVKPEECANARRVFGTIIDYTFPKGPTAEATVGACQKNLDFDFRKHSNSTMKSLQLRDNFNFREHSDSTMKSLQLRDNLTSTPVSEYVDEQTVKSRNPENVATIQVTGSSAGVKSAVGIQVNAFNDDEEMRIMTSDCIGVGFGKQLNCKTFLRQHSFLDDININKSQLAYPEENVLNAFMLSNIQPNNCEIQSCNASDVPEAKASHSCDGDLLDHEKRSLQTFNGPCKMPQNIYNCLQFDGFKAPNPTNNCVKESILSDKSDGRTDLENSPDSVLWMQENGGWMLKLCSETKFVEASKSSRNRKRIRVQDLNLKESHSTSGCSEDTKLEKDPFLTEMEVANSAVANENPPLLKRESSNNVPRLDTQTLFGNGKTKTKSQKKQNRPAEALESACQLKEDGSNYRPRLNSQTLSYYGMKRAKSKTKQKRPTEALESTCQPKEDASTYSPLYSQTLFGNGTKKTKSEKKRKGPAEVLENTCQLKEDGCNYRPLLDTQTLFGSGTKRTKSEEKREKPADAPESTCQLKEDGRNDRPLLNSQTLFGDGMEKTKSRKKRQTPAEALESTCQLKEDGGNYRSVLDSQTPFGNGTKKTKSQKKWKRPAEELESTCQLKEDGSNYRPRLNSQTLSYYGMKRAKSKPKQKRPTEALESTCQLKEDASTYSPLYSQTLFGNGTKKTKSKKKWKGPAEVLELKEDGCNYRPLLDTQTLFGNGTKRTKSEEKREKPADAPESTCQLKEDGSNDRPLLFGDGMKKPKSQKKRKTPAEALESTCQLKEDGGNYKSVLDSQTLFGNGTKKTKSQKKWKRPAEELESTCQLKEDGSNYRPLLDTQTLLGNGMNRIKSQKKRKTLAEAVESTCQLKEDGSNYTPHLGSQTLFDNGTKKRKSQNKRKTPAEALQSTCQLKEDDSNFRPLLDAQTRSGNGKKKRKSRKKRRTPADEALESTCQLKEDGSNYQPLLNSQTLSGNGKKKRKSRKKRKKDTGALKSTCQLKEDGSNRPLLNSQTLSGDKQKRDTGALMSTCQLKRDGSIYRPLLNSQTLSGDGKKKRKSRKKRPAEALESTYQSINIEEGITKDPHTLTKVLSFPSKRYTERANAASIVYEATDSEAVGYSDSCANKQVTNRKHKKSKKNRNADVHKPDVCCGHLRIESTCNARTFGEENTDPKVACSVTKTKQSKVERERKLSRILLRMSFIKFFKLVRAMASPIRRHKSKLSKA</sequence>
<reference evidence="2" key="1">
    <citation type="journal article" date="2024" name="Proc. Natl. Acad. Sci. U.S.A.">
        <title>Extraordinary preservation of gene collinearity over three hundred million years revealed in homosporous lycophytes.</title>
        <authorList>
            <person name="Li C."/>
            <person name="Wickell D."/>
            <person name="Kuo L.Y."/>
            <person name="Chen X."/>
            <person name="Nie B."/>
            <person name="Liao X."/>
            <person name="Peng D."/>
            <person name="Ji J."/>
            <person name="Jenkins J."/>
            <person name="Williams M."/>
            <person name="Shu S."/>
            <person name="Plott C."/>
            <person name="Barry K."/>
            <person name="Rajasekar S."/>
            <person name="Grimwood J."/>
            <person name="Han X."/>
            <person name="Sun S."/>
            <person name="Hou Z."/>
            <person name="He W."/>
            <person name="Dai G."/>
            <person name="Sun C."/>
            <person name="Schmutz J."/>
            <person name="Leebens-Mack J.H."/>
            <person name="Li F.W."/>
            <person name="Wang L."/>
        </authorList>
    </citation>
    <scope>NUCLEOTIDE SEQUENCE [LARGE SCALE GENOMIC DNA]</scope>
    <source>
        <strain evidence="2">cv. PW_Plant_1</strain>
    </source>
</reference>